<proteinExistence type="predicted"/>
<dbReference type="RefSeq" id="XP_006680375.1">
    <property type="nucleotide sequence ID" value="XM_006680312.1"/>
</dbReference>
<dbReference type="GeneID" id="18239022"/>
<organism evidence="1 2">
    <name type="scientific">Batrachochytrium dendrobatidis (strain JAM81 / FGSC 10211)</name>
    <name type="common">Frog chytrid fungus</name>
    <dbReference type="NCBI Taxonomy" id="684364"/>
    <lineage>
        <taxon>Eukaryota</taxon>
        <taxon>Fungi</taxon>
        <taxon>Fungi incertae sedis</taxon>
        <taxon>Chytridiomycota</taxon>
        <taxon>Chytridiomycota incertae sedis</taxon>
        <taxon>Chytridiomycetes</taxon>
        <taxon>Rhizophydiales</taxon>
        <taxon>Rhizophydiales incertae sedis</taxon>
        <taxon>Batrachochytrium</taxon>
    </lineage>
</organism>
<keyword evidence="2" id="KW-1185">Reference proteome</keyword>
<protein>
    <submittedName>
        <fullName evidence="1">Uncharacterized protein</fullName>
    </submittedName>
</protein>
<accession>F4P7K7</accession>
<dbReference type="HOGENOM" id="CLU_1695148_0_0_1"/>
<reference evidence="1 2" key="1">
    <citation type="submission" date="2009-12" db="EMBL/GenBank/DDBJ databases">
        <title>The draft genome of Batrachochytrium dendrobatidis.</title>
        <authorList>
            <consortium name="US DOE Joint Genome Institute (JGI-PGF)"/>
            <person name="Kuo A."/>
            <person name="Salamov A."/>
            <person name="Schmutz J."/>
            <person name="Lucas S."/>
            <person name="Pitluck S."/>
            <person name="Rosenblum E."/>
            <person name="Stajich J."/>
            <person name="Eisen M."/>
            <person name="Grigoriev I.V."/>
        </authorList>
    </citation>
    <scope>NUCLEOTIDE SEQUENCE [LARGE SCALE GENOMIC DNA]</scope>
    <source>
        <strain evidence="2">JAM81 / FGSC 10211</strain>
    </source>
</reference>
<dbReference type="Proteomes" id="UP000007241">
    <property type="component" value="Unassembled WGS sequence"/>
</dbReference>
<sequence>MYITASIRDNHNELCRIQLDAFWDKHNATIQRLECANEHMIWIKFADTLDQTYLHIRDSLPPSKLVPIRDDATDLDSDISWNRLVDAIQQLVHTRHPKNNRILVTFCRVALYTSDDTTPDEPPNPFDRVLLHSSGNILTATMQPDGSLHTLYRLY</sequence>
<dbReference type="InParanoid" id="F4P7K7"/>
<name>F4P7K7_BATDJ</name>
<evidence type="ECO:0000313" key="2">
    <source>
        <dbReference type="Proteomes" id="UP000007241"/>
    </source>
</evidence>
<dbReference type="EMBL" id="GL882887">
    <property type="protein sequence ID" value="EGF79146.1"/>
    <property type="molecule type" value="Genomic_DNA"/>
</dbReference>
<gene>
    <name evidence="1" type="ORF">BATDEDRAFT_26408</name>
</gene>
<evidence type="ECO:0000313" key="1">
    <source>
        <dbReference type="EMBL" id="EGF79146.1"/>
    </source>
</evidence>
<dbReference type="AlphaFoldDB" id="F4P7K7"/>